<evidence type="ECO:0000256" key="7">
    <source>
        <dbReference type="PROSITE-ProRule" id="PRU00284"/>
    </source>
</evidence>
<name>A0A1E2VAG2_9GAMM</name>
<protein>
    <recommendedName>
        <fullName evidence="14">Chemotaxis protein</fullName>
    </recommendedName>
</protein>
<dbReference type="CDD" id="cd06225">
    <property type="entry name" value="HAMP"/>
    <property type="match status" value="1"/>
</dbReference>
<dbReference type="Pfam" id="PF00672">
    <property type="entry name" value="HAMP"/>
    <property type="match status" value="1"/>
</dbReference>
<keyword evidence="3 9" id="KW-1133">Transmembrane helix</keyword>
<evidence type="ECO:0000256" key="4">
    <source>
        <dbReference type="ARBA" id="ARBA00023136"/>
    </source>
</evidence>
<evidence type="ECO:0000256" key="2">
    <source>
        <dbReference type="ARBA" id="ARBA00022692"/>
    </source>
</evidence>
<dbReference type="AlphaFoldDB" id="A0A1E2VAG2"/>
<comment type="subcellular location">
    <subcellularLocation>
        <location evidence="1">Membrane</location>
        <topology evidence="1">Multi-pass membrane protein</topology>
    </subcellularLocation>
</comment>
<dbReference type="PROSITE" id="PS50885">
    <property type="entry name" value="HAMP"/>
    <property type="match status" value="1"/>
</dbReference>
<dbReference type="OrthoDB" id="5800769at2"/>
<evidence type="ECO:0000313" key="12">
    <source>
        <dbReference type="EMBL" id="ODC04000.1"/>
    </source>
</evidence>
<feature type="domain" description="HAMP" evidence="11">
    <location>
        <begin position="348"/>
        <end position="400"/>
    </location>
</feature>
<dbReference type="EMBL" id="MDTQ01000001">
    <property type="protein sequence ID" value="ODC04000.1"/>
    <property type="molecule type" value="Genomic_DNA"/>
</dbReference>
<reference evidence="12 13" key="1">
    <citation type="submission" date="2016-08" db="EMBL/GenBank/DDBJ databases">
        <authorList>
            <person name="Seilhamer J.J."/>
        </authorList>
    </citation>
    <scope>NUCLEOTIDE SEQUENCE [LARGE SCALE GENOMIC DNA]</scope>
    <source>
        <strain evidence="12 13">PH27A</strain>
    </source>
</reference>
<evidence type="ECO:0000256" key="9">
    <source>
        <dbReference type="SAM" id="Phobius"/>
    </source>
</evidence>
<evidence type="ECO:0000256" key="3">
    <source>
        <dbReference type="ARBA" id="ARBA00022989"/>
    </source>
</evidence>
<dbReference type="GO" id="GO:0006935">
    <property type="term" value="P:chemotaxis"/>
    <property type="evidence" value="ECO:0007669"/>
    <property type="project" value="UniProtKB-ARBA"/>
</dbReference>
<evidence type="ECO:0000259" key="10">
    <source>
        <dbReference type="PROSITE" id="PS50111"/>
    </source>
</evidence>
<dbReference type="CDD" id="cd11386">
    <property type="entry name" value="MCP_signal"/>
    <property type="match status" value="1"/>
</dbReference>
<dbReference type="GO" id="GO:0016020">
    <property type="term" value="C:membrane"/>
    <property type="evidence" value="ECO:0007669"/>
    <property type="project" value="UniProtKB-SubCell"/>
</dbReference>
<dbReference type="PANTHER" id="PTHR32089">
    <property type="entry name" value="METHYL-ACCEPTING CHEMOTAXIS PROTEIN MCPB"/>
    <property type="match status" value="1"/>
</dbReference>
<dbReference type="Gene3D" id="1.10.287.950">
    <property type="entry name" value="Methyl-accepting chemotaxis protein"/>
    <property type="match status" value="1"/>
</dbReference>
<gene>
    <name evidence="12" type="ORF">BFW38_11085</name>
</gene>
<dbReference type="Pfam" id="PF00015">
    <property type="entry name" value="MCPsignal"/>
    <property type="match status" value="1"/>
</dbReference>
<evidence type="ECO:0000256" key="6">
    <source>
        <dbReference type="ARBA" id="ARBA00029447"/>
    </source>
</evidence>
<feature type="compositionally biased region" description="Polar residues" evidence="8">
    <location>
        <begin position="449"/>
        <end position="466"/>
    </location>
</feature>
<sequence>MGKALFGPAMALMNRLHYVTKFSLVSLLFLLPLVVFSTLILKTLWADWQLIQHERQGLSRQQDVLMLIQQAEHYRDLAALSNGRGEVELAQQQAAAWQRWQTSWQAFMTLAKTQFPGIETGPQFEQVQALVETMNTSPGRLGNHDLAMSHYQPLVTAVEELLENLRQRSELIRDSRLPVQWLQGVLLQEIPASLHAVSQVRSYGAYSFLLGYMDSSSSQVLDEGYERLQHQQAQLVQVQSVMQLRFPELSDQLAPRFEAASAALAAFQTALDEQLLAAMSLDQPWSAFYQQGDPAQAELMALAKALIEAADRQLADAESAQQQRIVWMVAGLAAILLLIAYLYTGFYLSMHHNIQVLLKSVQTLARGDLTQVPQRHTRDEMGALTDAFAAMAEHMRRLVQTVAETASEVDQHAHQVATSAQQAQQAHDVQTHETDQVATSMNQMSASATEVAQHASSAAETAQSVRDQVEAGHQQMQRVQSWMQQLANTLSQAGDAGTQLVQQSSRVNEMLNVIREIADQTNLLALNAAIEAARAGESGRGFAVVADEVRALASRTQASTQDIAEVIDQLYRGIDGVVEHLSSSQQRAVSTAEQAEQMGALLQEVTDGMAMILGMGQQMATAAHQQSSVADEIDGNLMRIREGSDHSRQVAQSTADISAQLIRSTDHLQQAVQAFRLY</sequence>
<evidence type="ECO:0000256" key="5">
    <source>
        <dbReference type="ARBA" id="ARBA00023224"/>
    </source>
</evidence>
<comment type="caution">
    <text evidence="12">The sequence shown here is derived from an EMBL/GenBank/DDBJ whole genome shotgun (WGS) entry which is preliminary data.</text>
</comment>
<dbReference type="SUPFAM" id="SSF58104">
    <property type="entry name" value="Methyl-accepting chemotaxis protein (MCP) signaling domain"/>
    <property type="match status" value="1"/>
</dbReference>
<evidence type="ECO:0000256" key="8">
    <source>
        <dbReference type="SAM" id="MobiDB-lite"/>
    </source>
</evidence>
<dbReference type="GO" id="GO:0007165">
    <property type="term" value="P:signal transduction"/>
    <property type="evidence" value="ECO:0007669"/>
    <property type="project" value="UniProtKB-KW"/>
</dbReference>
<feature type="region of interest" description="Disordered" evidence="8">
    <location>
        <begin position="449"/>
        <end position="470"/>
    </location>
</feature>
<evidence type="ECO:0008006" key="14">
    <source>
        <dbReference type="Google" id="ProtNLM"/>
    </source>
</evidence>
<feature type="domain" description="Methyl-accepting transducer" evidence="10">
    <location>
        <begin position="405"/>
        <end position="641"/>
    </location>
</feature>
<keyword evidence="5 7" id="KW-0807">Transducer</keyword>
<keyword evidence="4 9" id="KW-0472">Membrane</keyword>
<evidence type="ECO:0000313" key="13">
    <source>
        <dbReference type="Proteomes" id="UP000094291"/>
    </source>
</evidence>
<dbReference type="SMART" id="SM00304">
    <property type="entry name" value="HAMP"/>
    <property type="match status" value="1"/>
</dbReference>
<organism evidence="12 13">
    <name type="scientific">Terasakiispira papahanaumokuakeensis</name>
    <dbReference type="NCBI Taxonomy" id="197479"/>
    <lineage>
        <taxon>Bacteria</taxon>
        <taxon>Pseudomonadati</taxon>
        <taxon>Pseudomonadota</taxon>
        <taxon>Gammaproteobacteria</taxon>
        <taxon>Oceanospirillales</taxon>
        <taxon>Terasakiispira</taxon>
    </lineage>
</organism>
<evidence type="ECO:0000256" key="1">
    <source>
        <dbReference type="ARBA" id="ARBA00004141"/>
    </source>
</evidence>
<proteinExistence type="inferred from homology"/>
<dbReference type="RefSeq" id="WP_068998725.1">
    <property type="nucleotide sequence ID" value="NZ_MDTQ01000001.1"/>
</dbReference>
<dbReference type="PANTHER" id="PTHR32089:SF119">
    <property type="entry name" value="METHYL-ACCEPTING CHEMOTAXIS PROTEIN CTPL"/>
    <property type="match status" value="1"/>
</dbReference>
<feature type="transmembrane region" description="Helical" evidence="9">
    <location>
        <begin position="325"/>
        <end position="348"/>
    </location>
</feature>
<accession>A0A1E2VAG2</accession>
<keyword evidence="2 9" id="KW-0812">Transmembrane</keyword>
<dbReference type="InterPro" id="IPR004089">
    <property type="entry name" value="MCPsignal_dom"/>
</dbReference>
<evidence type="ECO:0000259" key="11">
    <source>
        <dbReference type="PROSITE" id="PS50885"/>
    </source>
</evidence>
<dbReference type="InterPro" id="IPR003660">
    <property type="entry name" value="HAMP_dom"/>
</dbReference>
<comment type="similarity">
    <text evidence="6">Belongs to the methyl-accepting chemotaxis (MCP) protein family.</text>
</comment>
<dbReference type="FunFam" id="1.10.287.950:FF:000001">
    <property type="entry name" value="Methyl-accepting chemotaxis sensory transducer"/>
    <property type="match status" value="1"/>
</dbReference>
<dbReference type="Proteomes" id="UP000094291">
    <property type="component" value="Unassembled WGS sequence"/>
</dbReference>
<dbReference type="STRING" id="197479.BFW38_11085"/>
<dbReference type="SMART" id="SM00283">
    <property type="entry name" value="MA"/>
    <property type="match status" value="1"/>
</dbReference>
<keyword evidence="13" id="KW-1185">Reference proteome</keyword>
<dbReference type="PROSITE" id="PS50111">
    <property type="entry name" value="CHEMOTAXIS_TRANSDUC_2"/>
    <property type="match status" value="1"/>
</dbReference>